<gene>
    <name evidence="23" type="primary">ftsW</name>
    <name evidence="23" type="ORF">GCM10022215_01840</name>
</gene>
<evidence type="ECO:0000256" key="18">
    <source>
        <dbReference type="ARBA" id="ARBA00041418"/>
    </source>
</evidence>
<feature type="transmembrane region" description="Helical" evidence="22">
    <location>
        <begin position="146"/>
        <end position="167"/>
    </location>
</feature>
<name>A0ABP7X9I8_9ACTN</name>
<comment type="catalytic activity">
    <reaction evidence="20">
        <text>[GlcNAc-(1-&gt;4)-Mur2Ac(oyl-L-Ala-gamma-D-Glu-L-Lys-D-Ala-D-Ala)](n)-di-trans,octa-cis-undecaprenyl diphosphate + beta-D-GlcNAc-(1-&gt;4)-Mur2Ac(oyl-L-Ala-gamma-D-Glu-L-Lys-D-Ala-D-Ala)-di-trans,octa-cis-undecaprenyl diphosphate = [GlcNAc-(1-&gt;4)-Mur2Ac(oyl-L-Ala-gamma-D-Glu-L-Lys-D-Ala-D-Ala)](n+1)-di-trans,octa-cis-undecaprenyl diphosphate + di-trans,octa-cis-undecaprenyl diphosphate + H(+)</text>
        <dbReference type="Rhea" id="RHEA:23708"/>
        <dbReference type="Rhea" id="RHEA-COMP:9602"/>
        <dbReference type="Rhea" id="RHEA-COMP:9603"/>
        <dbReference type="ChEBI" id="CHEBI:15378"/>
        <dbReference type="ChEBI" id="CHEBI:58405"/>
        <dbReference type="ChEBI" id="CHEBI:60033"/>
        <dbReference type="ChEBI" id="CHEBI:78435"/>
        <dbReference type="EC" id="2.4.99.28"/>
    </reaction>
</comment>
<dbReference type="PANTHER" id="PTHR30474">
    <property type="entry name" value="CELL CYCLE PROTEIN"/>
    <property type="match status" value="1"/>
</dbReference>
<feature type="transmembrane region" description="Helical" evidence="22">
    <location>
        <begin position="179"/>
        <end position="196"/>
    </location>
</feature>
<keyword evidence="24" id="KW-1185">Reference proteome</keyword>
<comment type="similarity">
    <text evidence="16">Belongs to the SEDS family. FtsW subfamily.</text>
</comment>
<evidence type="ECO:0000256" key="21">
    <source>
        <dbReference type="ARBA" id="ARBA00049966"/>
    </source>
</evidence>
<evidence type="ECO:0000256" key="11">
    <source>
        <dbReference type="ARBA" id="ARBA00023136"/>
    </source>
</evidence>
<dbReference type="Proteomes" id="UP001501495">
    <property type="component" value="Unassembled WGS sequence"/>
</dbReference>
<keyword evidence="4" id="KW-0132">Cell division</keyword>
<evidence type="ECO:0000256" key="19">
    <source>
        <dbReference type="ARBA" id="ARBA00044770"/>
    </source>
</evidence>
<dbReference type="RefSeq" id="WP_344731302.1">
    <property type="nucleotide sequence ID" value="NZ_BAAAZH010000001.1"/>
</dbReference>
<keyword evidence="8" id="KW-0133">Cell shape</keyword>
<evidence type="ECO:0000313" key="23">
    <source>
        <dbReference type="EMBL" id="GAA4108267.1"/>
    </source>
</evidence>
<evidence type="ECO:0000256" key="13">
    <source>
        <dbReference type="ARBA" id="ARBA00023316"/>
    </source>
</evidence>
<feature type="transmembrane region" description="Helical" evidence="22">
    <location>
        <begin position="375"/>
        <end position="397"/>
    </location>
</feature>
<accession>A0ABP7X9I8</accession>
<evidence type="ECO:0000313" key="24">
    <source>
        <dbReference type="Proteomes" id="UP001501495"/>
    </source>
</evidence>
<dbReference type="EMBL" id="BAAAZH010000001">
    <property type="protein sequence ID" value="GAA4108267.1"/>
    <property type="molecule type" value="Genomic_DNA"/>
</dbReference>
<dbReference type="EC" id="2.4.99.28" evidence="19"/>
<keyword evidence="7 22" id="KW-0812">Transmembrane</keyword>
<evidence type="ECO:0000256" key="5">
    <source>
        <dbReference type="ARBA" id="ARBA00022676"/>
    </source>
</evidence>
<keyword evidence="5" id="KW-0328">Glycosyltransferase</keyword>
<keyword evidence="9" id="KW-0573">Peptidoglycan synthesis</keyword>
<evidence type="ECO:0000256" key="20">
    <source>
        <dbReference type="ARBA" id="ARBA00049902"/>
    </source>
</evidence>
<evidence type="ECO:0000256" key="8">
    <source>
        <dbReference type="ARBA" id="ARBA00022960"/>
    </source>
</evidence>
<evidence type="ECO:0000256" key="4">
    <source>
        <dbReference type="ARBA" id="ARBA00022618"/>
    </source>
</evidence>
<keyword evidence="11 22" id="KW-0472">Membrane</keyword>
<evidence type="ECO:0000256" key="16">
    <source>
        <dbReference type="ARBA" id="ARBA00038053"/>
    </source>
</evidence>
<comment type="pathway">
    <text evidence="2">Cell wall biogenesis; peptidoglycan biosynthesis.</text>
</comment>
<reference evidence="24" key="1">
    <citation type="journal article" date="2019" name="Int. J. Syst. Evol. Microbiol.">
        <title>The Global Catalogue of Microorganisms (GCM) 10K type strain sequencing project: providing services to taxonomists for standard genome sequencing and annotation.</title>
        <authorList>
            <consortium name="The Broad Institute Genomics Platform"/>
            <consortium name="The Broad Institute Genome Sequencing Center for Infectious Disease"/>
            <person name="Wu L."/>
            <person name="Ma J."/>
        </authorList>
    </citation>
    <scope>NUCLEOTIDE SEQUENCE [LARGE SCALE GENOMIC DNA]</scope>
    <source>
        <strain evidence="24">JCM 16703</strain>
    </source>
</reference>
<dbReference type="PANTHER" id="PTHR30474:SF2">
    <property type="entry name" value="PEPTIDOGLYCAN GLYCOSYLTRANSFERASE FTSW-RELATED"/>
    <property type="match status" value="1"/>
</dbReference>
<evidence type="ECO:0000256" key="9">
    <source>
        <dbReference type="ARBA" id="ARBA00022984"/>
    </source>
</evidence>
<evidence type="ECO:0000256" key="17">
    <source>
        <dbReference type="ARBA" id="ARBA00041185"/>
    </source>
</evidence>
<feature type="transmembrane region" description="Helical" evidence="22">
    <location>
        <begin position="87"/>
        <end position="104"/>
    </location>
</feature>
<evidence type="ECO:0000256" key="6">
    <source>
        <dbReference type="ARBA" id="ARBA00022679"/>
    </source>
</evidence>
<evidence type="ECO:0000256" key="2">
    <source>
        <dbReference type="ARBA" id="ARBA00004752"/>
    </source>
</evidence>
<evidence type="ECO:0000256" key="22">
    <source>
        <dbReference type="SAM" id="Phobius"/>
    </source>
</evidence>
<evidence type="ECO:0000256" key="10">
    <source>
        <dbReference type="ARBA" id="ARBA00022989"/>
    </source>
</evidence>
<feature type="transmembrane region" description="Helical" evidence="22">
    <location>
        <begin position="111"/>
        <end position="134"/>
    </location>
</feature>
<organism evidence="23 24">
    <name type="scientific">Nocardioides fonticola</name>
    <dbReference type="NCBI Taxonomy" id="450363"/>
    <lineage>
        <taxon>Bacteria</taxon>
        <taxon>Bacillati</taxon>
        <taxon>Actinomycetota</taxon>
        <taxon>Actinomycetes</taxon>
        <taxon>Propionibacteriales</taxon>
        <taxon>Nocardioidaceae</taxon>
        <taxon>Nocardioides</taxon>
    </lineage>
</organism>
<protein>
    <recommendedName>
        <fullName evidence="17">Probable peptidoglycan glycosyltransferase FtsW</fullName>
        <ecNumber evidence="19">2.4.99.28</ecNumber>
    </recommendedName>
    <alternativeName>
        <fullName evidence="18">Cell division protein FtsW</fullName>
    </alternativeName>
    <alternativeName>
        <fullName evidence="15">Cell wall polymerase</fullName>
    </alternativeName>
    <alternativeName>
        <fullName evidence="14">Peptidoglycan polymerase</fullName>
    </alternativeName>
</protein>
<keyword evidence="10 22" id="KW-1133">Transmembrane helix</keyword>
<evidence type="ECO:0000256" key="15">
    <source>
        <dbReference type="ARBA" id="ARBA00033270"/>
    </source>
</evidence>
<evidence type="ECO:0000256" key="7">
    <source>
        <dbReference type="ARBA" id="ARBA00022692"/>
    </source>
</evidence>
<feature type="transmembrane region" description="Helical" evidence="22">
    <location>
        <begin position="202"/>
        <end position="218"/>
    </location>
</feature>
<dbReference type="NCBIfam" id="TIGR02614">
    <property type="entry name" value="ftsW"/>
    <property type="match status" value="1"/>
</dbReference>
<dbReference type="InterPro" id="IPR001182">
    <property type="entry name" value="FtsW/RodA"/>
</dbReference>
<sequence>MTTANPEDTQYLAPPARRGTPRYAVEAVRDAVESLQRALDRPLTAYYLLLGASGLLLLIGVIMVMSASSVYSYEQNDGNSYAVVTRQLVWVAIGLPCAFVASRLPQRLIRALAYPGYVVSLGLLVLTAFIGVRINGNQNWLAVGPIQIQPSEIAKLALIIWAAHIYAVKERRLDTLHEIIVPVVPGIALMTGLVIVGHDLGTALVLFALLGGMLWVVGAPAKLFWFAITAVSVLAFGLATTDSERMGRLTNFIDPMKDYQDAGWQPAHGLFALATGGITGEGIGASRQKWGQLPEAHTDFIFAVLGEELGLIGTLLVIGLFLTIAYAALRVARQTHDTFVRYVTFGVVVWIIGQMMINIGMVLALLPVVGIPLPLVSYGGSALVPTLVALGLVVGFARREPEAARALAQRRRNRSAGLAARMR</sequence>
<evidence type="ECO:0000256" key="3">
    <source>
        <dbReference type="ARBA" id="ARBA00022475"/>
    </source>
</evidence>
<keyword evidence="12" id="KW-0131">Cell cycle</keyword>
<feature type="transmembrane region" description="Helical" evidence="22">
    <location>
        <begin position="309"/>
        <end position="329"/>
    </location>
</feature>
<evidence type="ECO:0000256" key="14">
    <source>
        <dbReference type="ARBA" id="ARBA00032370"/>
    </source>
</evidence>
<evidence type="ECO:0000256" key="1">
    <source>
        <dbReference type="ARBA" id="ARBA00004651"/>
    </source>
</evidence>
<dbReference type="InterPro" id="IPR013437">
    <property type="entry name" value="FtsW"/>
</dbReference>
<keyword evidence="3" id="KW-1003">Cell membrane</keyword>
<comment type="function">
    <text evidence="21">Peptidoglycan polymerase that is essential for cell division.</text>
</comment>
<comment type="caution">
    <text evidence="23">The sequence shown here is derived from an EMBL/GenBank/DDBJ whole genome shotgun (WGS) entry which is preliminary data.</text>
</comment>
<evidence type="ECO:0000256" key="12">
    <source>
        <dbReference type="ARBA" id="ARBA00023306"/>
    </source>
</evidence>
<dbReference type="Pfam" id="PF01098">
    <property type="entry name" value="FTSW_RODA_SPOVE"/>
    <property type="match status" value="1"/>
</dbReference>
<feature type="transmembrane region" description="Helical" evidence="22">
    <location>
        <begin position="45"/>
        <end position="67"/>
    </location>
</feature>
<keyword evidence="6" id="KW-0808">Transferase</keyword>
<keyword evidence="13" id="KW-0961">Cell wall biogenesis/degradation</keyword>
<comment type="subcellular location">
    <subcellularLocation>
        <location evidence="1">Cell membrane</location>
        <topology evidence="1">Multi-pass membrane protein</topology>
    </subcellularLocation>
</comment>
<feature type="transmembrane region" description="Helical" evidence="22">
    <location>
        <begin position="341"/>
        <end position="369"/>
    </location>
</feature>
<proteinExistence type="inferred from homology"/>
<feature type="transmembrane region" description="Helical" evidence="22">
    <location>
        <begin position="223"/>
        <end position="241"/>
    </location>
</feature>